<dbReference type="InterPro" id="IPR038396">
    <property type="entry name" value="SpoIIAA-like_sf"/>
</dbReference>
<dbReference type="EMBL" id="RBLG01000001">
    <property type="protein sequence ID" value="RKS56015.1"/>
    <property type="molecule type" value="Genomic_DNA"/>
</dbReference>
<dbReference type="Gene3D" id="3.40.50.10600">
    <property type="entry name" value="SpoIIaa-like domains"/>
    <property type="match status" value="1"/>
</dbReference>
<reference evidence="1 2" key="1">
    <citation type="submission" date="2018-10" db="EMBL/GenBank/DDBJ databases">
        <title>Genomic Encyclopedia of Archaeal and Bacterial Type Strains, Phase II (KMG-II): from individual species to whole genera.</title>
        <authorList>
            <person name="Goeker M."/>
        </authorList>
    </citation>
    <scope>NUCLEOTIDE SEQUENCE [LARGE SCALE GENOMIC DNA]</scope>
    <source>
        <strain evidence="1 2">DSM 19839</strain>
    </source>
</reference>
<gene>
    <name evidence="1" type="ORF">BC962_0991</name>
</gene>
<protein>
    <submittedName>
        <fullName evidence="1">SpoIIAA-like protein</fullName>
    </submittedName>
</protein>
<dbReference type="Pfam" id="PF11964">
    <property type="entry name" value="SpoIIAA-like"/>
    <property type="match status" value="1"/>
</dbReference>
<dbReference type="OrthoDB" id="1436687at2"/>
<name>A0A495PZQ4_9FLAO</name>
<dbReference type="SUPFAM" id="SSF52091">
    <property type="entry name" value="SpoIIaa-like"/>
    <property type="match status" value="1"/>
</dbReference>
<evidence type="ECO:0000313" key="2">
    <source>
        <dbReference type="Proteomes" id="UP000276282"/>
    </source>
</evidence>
<dbReference type="Proteomes" id="UP000276282">
    <property type="component" value="Unassembled WGS sequence"/>
</dbReference>
<keyword evidence="2" id="KW-1185">Reference proteome</keyword>
<sequence>MISIFKKQSTVYMVAQNKLDIKDYENLIPVLTEHIMAHQEVKWYIEMKNFEGWKASMYWKGIELELPNEEHLIKVALVGSVEWQEQFTEVLMLFTRAHIKFFKVEEKDDAKKWLNKEN</sequence>
<accession>A0A495PZQ4</accession>
<organism evidence="1 2">
    <name type="scientific">Gillisia mitskevichiae</name>
    <dbReference type="NCBI Taxonomy" id="270921"/>
    <lineage>
        <taxon>Bacteria</taxon>
        <taxon>Pseudomonadati</taxon>
        <taxon>Bacteroidota</taxon>
        <taxon>Flavobacteriia</taxon>
        <taxon>Flavobacteriales</taxon>
        <taxon>Flavobacteriaceae</taxon>
        <taxon>Gillisia</taxon>
    </lineage>
</organism>
<evidence type="ECO:0000313" key="1">
    <source>
        <dbReference type="EMBL" id="RKS56015.1"/>
    </source>
</evidence>
<dbReference type="AlphaFoldDB" id="A0A495PZQ4"/>
<dbReference type="RefSeq" id="WP_034919158.1">
    <property type="nucleotide sequence ID" value="NZ_RBLG01000001.1"/>
</dbReference>
<dbReference type="InterPro" id="IPR021866">
    <property type="entry name" value="SpoIIAA-like"/>
</dbReference>
<dbReference type="InterPro" id="IPR036513">
    <property type="entry name" value="STAS_dom_sf"/>
</dbReference>
<comment type="caution">
    <text evidence="1">The sequence shown here is derived from an EMBL/GenBank/DDBJ whole genome shotgun (WGS) entry which is preliminary data.</text>
</comment>
<proteinExistence type="predicted"/>